<dbReference type="AlphaFoldDB" id="A0A9W9QXW5"/>
<dbReference type="Proteomes" id="UP001147695">
    <property type="component" value="Unassembled WGS sequence"/>
</dbReference>
<proteinExistence type="predicted"/>
<evidence type="ECO:0000313" key="1">
    <source>
        <dbReference type="EMBL" id="KAJ5346113.1"/>
    </source>
</evidence>
<sequence>MSTFEPGNFELWQRAGAVQTVPMGGIQFLDFRQKAALATAGLGSCSAVVIASPHGVILAHIAPLPVSTQNPFAGDANVQSTMNRVVSLYQEKKRDFFPSAETVVICAEFRGEVALPDQLAIMTGTLNQVQLQPRAISYSVPTNPSTRDNGVVMIIKKPEYPQPKIYVQDRVVN</sequence>
<reference evidence="1" key="1">
    <citation type="submission" date="2022-12" db="EMBL/GenBank/DDBJ databases">
        <authorList>
            <person name="Petersen C."/>
        </authorList>
    </citation>
    <scope>NUCLEOTIDE SEQUENCE</scope>
    <source>
        <strain evidence="1">IBT 35673</strain>
    </source>
</reference>
<evidence type="ECO:0000313" key="2">
    <source>
        <dbReference type="Proteomes" id="UP001147695"/>
    </source>
</evidence>
<accession>A0A9W9QXW5</accession>
<gene>
    <name evidence="1" type="ORF">N7452_004117</name>
</gene>
<dbReference type="EMBL" id="JAPZBQ010000002">
    <property type="protein sequence ID" value="KAJ5346113.1"/>
    <property type="molecule type" value="Genomic_DNA"/>
</dbReference>
<name>A0A9W9QXW5_PENBR</name>
<comment type="caution">
    <text evidence="1">The sequence shown here is derived from an EMBL/GenBank/DDBJ whole genome shotgun (WGS) entry which is preliminary data.</text>
</comment>
<organism evidence="1 2">
    <name type="scientific">Penicillium brevicompactum</name>
    <dbReference type="NCBI Taxonomy" id="5074"/>
    <lineage>
        <taxon>Eukaryota</taxon>
        <taxon>Fungi</taxon>
        <taxon>Dikarya</taxon>
        <taxon>Ascomycota</taxon>
        <taxon>Pezizomycotina</taxon>
        <taxon>Eurotiomycetes</taxon>
        <taxon>Eurotiomycetidae</taxon>
        <taxon>Eurotiales</taxon>
        <taxon>Aspergillaceae</taxon>
        <taxon>Penicillium</taxon>
    </lineage>
</organism>
<reference evidence="1" key="2">
    <citation type="journal article" date="2023" name="IMA Fungus">
        <title>Comparative genomic study of the Penicillium genus elucidates a diverse pangenome and 15 lateral gene transfer events.</title>
        <authorList>
            <person name="Petersen C."/>
            <person name="Sorensen T."/>
            <person name="Nielsen M.R."/>
            <person name="Sondergaard T.E."/>
            <person name="Sorensen J.L."/>
            <person name="Fitzpatrick D.A."/>
            <person name="Frisvad J.C."/>
            <person name="Nielsen K.L."/>
        </authorList>
    </citation>
    <scope>NUCLEOTIDE SEQUENCE</scope>
    <source>
        <strain evidence="1">IBT 35673</strain>
    </source>
</reference>
<protein>
    <submittedName>
        <fullName evidence="1">Uncharacterized protein</fullName>
    </submittedName>
</protein>